<feature type="region of interest" description="Disordered" evidence="1">
    <location>
        <begin position="1"/>
        <end position="26"/>
    </location>
</feature>
<dbReference type="SUPFAM" id="SSF53474">
    <property type="entry name" value="alpha/beta-Hydrolases"/>
    <property type="match status" value="1"/>
</dbReference>
<organism evidence="3 4">
    <name type="scientific">Streptomyces coacervatus</name>
    <dbReference type="NCBI Taxonomy" id="647381"/>
    <lineage>
        <taxon>Bacteria</taxon>
        <taxon>Bacillati</taxon>
        <taxon>Actinomycetota</taxon>
        <taxon>Actinomycetes</taxon>
        <taxon>Kitasatosporales</taxon>
        <taxon>Streptomycetaceae</taxon>
        <taxon>Streptomyces</taxon>
    </lineage>
</organism>
<evidence type="ECO:0000313" key="3">
    <source>
        <dbReference type="EMBL" id="GAA3779322.1"/>
    </source>
</evidence>
<reference evidence="4" key="1">
    <citation type="journal article" date="2019" name="Int. J. Syst. Evol. Microbiol.">
        <title>The Global Catalogue of Microorganisms (GCM) 10K type strain sequencing project: providing services to taxonomists for standard genome sequencing and annotation.</title>
        <authorList>
            <consortium name="The Broad Institute Genomics Platform"/>
            <consortium name="The Broad Institute Genome Sequencing Center for Infectious Disease"/>
            <person name="Wu L."/>
            <person name="Ma J."/>
        </authorList>
    </citation>
    <scope>NUCLEOTIDE SEQUENCE [LARGE SCALE GENOMIC DNA]</scope>
    <source>
        <strain evidence="4">JCM 17138</strain>
    </source>
</reference>
<dbReference type="SMART" id="SM00824">
    <property type="entry name" value="PKS_TE"/>
    <property type="match status" value="1"/>
</dbReference>
<dbReference type="InterPro" id="IPR029058">
    <property type="entry name" value="AB_hydrolase_fold"/>
</dbReference>
<sequence length="302" mass="32008">MSPRPDTATPRQRGVAHPLLTSPRPADPAARTVVAVHPGALPATAWQTVAARLPADHALHLCDLGNVPEYFAAALVPTLSVIGVRELADRCLTELTAAGLTDRPFTLVGWSFGGVVAYEIAARLDAQRPGDRVEDLVVLDSIAPVAAFARPDEDLQPAMLLGWFAMYLGAKRGRRLALEPSALDGLGEEDGLGVLLTEAVAQGLLPEGTEHAGLRKLYGAFHTGLVRNNRCTVGYLPAPLDRTVTVVKPERSLLPDSPDLGWSELSGRPLRQLAVPGDHYTMLRQPGTAQALAAVLAGSRTG</sequence>
<dbReference type="Proteomes" id="UP001501009">
    <property type="component" value="Unassembled WGS sequence"/>
</dbReference>
<dbReference type="InterPro" id="IPR020802">
    <property type="entry name" value="TesA-like"/>
</dbReference>
<accession>A0ABP7GZC8</accession>
<dbReference type="Gene3D" id="3.40.50.1820">
    <property type="entry name" value="alpha/beta hydrolase"/>
    <property type="match status" value="1"/>
</dbReference>
<feature type="domain" description="Thioesterase TesA-like" evidence="2">
    <location>
        <begin position="64"/>
        <end position="296"/>
    </location>
</feature>
<evidence type="ECO:0000259" key="2">
    <source>
        <dbReference type="SMART" id="SM00824"/>
    </source>
</evidence>
<dbReference type="RefSeq" id="WP_275781476.1">
    <property type="nucleotide sequence ID" value="NZ_BAABDE010000006.1"/>
</dbReference>
<proteinExistence type="predicted"/>
<name>A0ABP7GZC8_9ACTN</name>
<evidence type="ECO:0000256" key="1">
    <source>
        <dbReference type="SAM" id="MobiDB-lite"/>
    </source>
</evidence>
<keyword evidence="4" id="KW-1185">Reference proteome</keyword>
<dbReference type="EMBL" id="BAABDE010000006">
    <property type="protein sequence ID" value="GAA3779322.1"/>
    <property type="molecule type" value="Genomic_DNA"/>
</dbReference>
<comment type="caution">
    <text evidence="3">The sequence shown here is derived from an EMBL/GenBank/DDBJ whole genome shotgun (WGS) entry which is preliminary data.</text>
</comment>
<dbReference type="InterPro" id="IPR001031">
    <property type="entry name" value="Thioesterase"/>
</dbReference>
<protein>
    <recommendedName>
        <fullName evidence="2">Thioesterase TesA-like domain-containing protein</fullName>
    </recommendedName>
</protein>
<dbReference type="Pfam" id="PF00975">
    <property type="entry name" value="Thioesterase"/>
    <property type="match status" value="1"/>
</dbReference>
<evidence type="ECO:0000313" key="4">
    <source>
        <dbReference type="Proteomes" id="UP001501009"/>
    </source>
</evidence>
<gene>
    <name evidence="3" type="ORF">GCM10022403_012480</name>
</gene>